<protein>
    <submittedName>
        <fullName evidence="2">Uncharacterized protein</fullName>
    </submittedName>
</protein>
<keyword evidence="1" id="KW-0472">Membrane</keyword>
<dbReference type="RefSeq" id="WP_017143392.1">
    <property type="nucleotide sequence ID" value="NZ_QDIJ01000006.1"/>
</dbReference>
<reference evidence="2 3" key="1">
    <citation type="submission" date="2016-01" db="EMBL/GenBank/DDBJ databases">
        <authorList>
            <person name="Oliw E.H."/>
        </authorList>
    </citation>
    <scope>NUCLEOTIDE SEQUENCE [LARGE SCALE GENOMIC DNA]</scope>
    <source>
        <strain evidence="2 3">MJR8628B</strain>
    </source>
</reference>
<dbReference type="AlphaFoldDB" id="A0A133KM38"/>
<gene>
    <name evidence="2" type="ORF">HMPREF3196_01562</name>
</gene>
<evidence type="ECO:0000313" key="2">
    <source>
        <dbReference type="EMBL" id="KWZ80565.1"/>
    </source>
</evidence>
<dbReference type="EMBL" id="LRPO01000043">
    <property type="protein sequence ID" value="KWZ80565.1"/>
    <property type="molecule type" value="Genomic_DNA"/>
</dbReference>
<comment type="caution">
    <text evidence="2">The sequence shown here is derived from an EMBL/GenBank/DDBJ whole genome shotgun (WGS) entry which is preliminary data.</text>
</comment>
<organism evidence="2 3">
    <name type="scientific">Bifidobacterium bifidum</name>
    <dbReference type="NCBI Taxonomy" id="1681"/>
    <lineage>
        <taxon>Bacteria</taxon>
        <taxon>Bacillati</taxon>
        <taxon>Actinomycetota</taxon>
        <taxon>Actinomycetes</taxon>
        <taxon>Bifidobacteriales</taxon>
        <taxon>Bifidobacteriaceae</taxon>
        <taxon>Bifidobacterium</taxon>
    </lineage>
</organism>
<evidence type="ECO:0000313" key="3">
    <source>
        <dbReference type="Proteomes" id="UP000070092"/>
    </source>
</evidence>
<feature type="transmembrane region" description="Helical" evidence="1">
    <location>
        <begin position="14"/>
        <end position="33"/>
    </location>
</feature>
<proteinExistence type="predicted"/>
<dbReference type="Proteomes" id="UP000070092">
    <property type="component" value="Unassembled WGS sequence"/>
</dbReference>
<accession>A0A133KM38</accession>
<evidence type="ECO:0000256" key="1">
    <source>
        <dbReference type="SAM" id="Phobius"/>
    </source>
</evidence>
<sequence>MQQVTELLKAAGEFLAGLGAVIAPIATVVIALHRKPEPRRPPRRRRRR</sequence>
<name>A0A133KM38_BIFBI</name>
<keyword evidence="1" id="KW-1133">Transmembrane helix</keyword>
<dbReference type="PATRIC" id="fig|1681.50.peg.1484"/>
<keyword evidence="1" id="KW-0812">Transmembrane</keyword>